<keyword evidence="3" id="KW-1185">Reference proteome</keyword>
<evidence type="ECO:0000313" key="2">
    <source>
        <dbReference type="EMBL" id="KJA27802.1"/>
    </source>
</evidence>
<evidence type="ECO:0000256" key="1">
    <source>
        <dbReference type="SAM" id="MobiDB-lite"/>
    </source>
</evidence>
<gene>
    <name evidence="2" type="ORF">HYPSUDRAFT_197960</name>
</gene>
<dbReference type="Proteomes" id="UP000054270">
    <property type="component" value="Unassembled WGS sequence"/>
</dbReference>
<proteinExistence type="predicted"/>
<reference evidence="3" key="1">
    <citation type="submission" date="2014-04" db="EMBL/GenBank/DDBJ databases">
        <title>Evolutionary Origins and Diversification of the Mycorrhizal Mutualists.</title>
        <authorList>
            <consortium name="DOE Joint Genome Institute"/>
            <consortium name="Mycorrhizal Genomics Consortium"/>
            <person name="Kohler A."/>
            <person name="Kuo A."/>
            <person name="Nagy L.G."/>
            <person name="Floudas D."/>
            <person name="Copeland A."/>
            <person name="Barry K.W."/>
            <person name="Cichocki N."/>
            <person name="Veneault-Fourrey C."/>
            <person name="LaButti K."/>
            <person name="Lindquist E.A."/>
            <person name="Lipzen A."/>
            <person name="Lundell T."/>
            <person name="Morin E."/>
            <person name="Murat C."/>
            <person name="Riley R."/>
            <person name="Ohm R."/>
            <person name="Sun H."/>
            <person name="Tunlid A."/>
            <person name="Henrissat B."/>
            <person name="Grigoriev I.V."/>
            <person name="Hibbett D.S."/>
            <person name="Martin F."/>
        </authorList>
    </citation>
    <scope>NUCLEOTIDE SEQUENCE [LARGE SCALE GENOMIC DNA]</scope>
    <source>
        <strain evidence="3">FD-334 SS-4</strain>
    </source>
</reference>
<sequence length="231" mass="24373">MSSASTPASGLPAAPPPSAPALPSPPPSAVPAPEGPKVPRFAIRPSSLLKSPVVRRTKQLPSGQQQDRLMHLSAAGFRAQRLGALDASTRRRAAEQELCVLMCVAEQGLAWTALDAQLALALARAARDTLHAEEDAARKRVTECERLLATLADASDDARACAQEADEQVNALLAYFGRAGLQVDLSARNYEPADTSLLYRARVDDVSVSSRSDSADSDDEQSGSDADEANS</sequence>
<dbReference type="AlphaFoldDB" id="A0A0D2LJF6"/>
<feature type="region of interest" description="Disordered" evidence="1">
    <location>
        <begin position="205"/>
        <end position="231"/>
    </location>
</feature>
<feature type="compositionally biased region" description="Acidic residues" evidence="1">
    <location>
        <begin position="215"/>
        <end position="231"/>
    </location>
</feature>
<evidence type="ECO:0000313" key="3">
    <source>
        <dbReference type="Proteomes" id="UP000054270"/>
    </source>
</evidence>
<feature type="compositionally biased region" description="Low complexity" evidence="1">
    <location>
        <begin position="1"/>
        <end position="12"/>
    </location>
</feature>
<accession>A0A0D2LJF6</accession>
<feature type="region of interest" description="Disordered" evidence="1">
    <location>
        <begin position="1"/>
        <end position="40"/>
    </location>
</feature>
<organism evidence="2 3">
    <name type="scientific">Hypholoma sublateritium (strain FD-334 SS-4)</name>
    <dbReference type="NCBI Taxonomy" id="945553"/>
    <lineage>
        <taxon>Eukaryota</taxon>
        <taxon>Fungi</taxon>
        <taxon>Dikarya</taxon>
        <taxon>Basidiomycota</taxon>
        <taxon>Agaricomycotina</taxon>
        <taxon>Agaricomycetes</taxon>
        <taxon>Agaricomycetidae</taxon>
        <taxon>Agaricales</taxon>
        <taxon>Agaricineae</taxon>
        <taxon>Strophariaceae</taxon>
        <taxon>Hypholoma</taxon>
    </lineage>
</organism>
<dbReference type="EMBL" id="KN817523">
    <property type="protein sequence ID" value="KJA27802.1"/>
    <property type="molecule type" value="Genomic_DNA"/>
</dbReference>
<name>A0A0D2LJF6_HYPSF</name>
<feature type="compositionally biased region" description="Pro residues" evidence="1">
    <location>
        <begin position="13"/>
        <end position="36"/>
    </location>
</feature>
<protein>
    <submittedName>
        <fullName evidence="2">Uncharacterized protein</fullName>
    </submittedName>
</protein>